<dbReference type="GO" id="GO:0016829">
    <property type="term" value="F:lyase activity"/>
    <property type="evidence" value="ECO:0007669"/>
    <property type="project" value="UniProtKB-KW"/>
</dbReference>
<sequence>MSDFLNKLTSKQNVVGTFVKTPDPITMEVLSLSGLDYVILDAEHAPFGRRELDQCIMTCRLVGLPCIVRVPDSEPATILNAFDCGASGIQLPHVKTAEQAERIVKLSRYGENGRGFAGSTRQANYGTTPLSEHLQNNQDPLVIVQIEDPEGVDNAHDIAAVDGVSALFIGRVDLTVAYNETNPDSEKVINACSAVCHAGRSVNKPVGIFLPTTENITMWQELGINMYAIASEHAMIIKGFKAVVEDFH</sequence>
<dbReference type="Gene3D" id="3.20.20.60">
    <property type="entry name" value="Phosphoenolpyruvate-binding domains"/>
    <property type="match status" value="1"/>
</dbReference>
<keyword evidence="3 5" id="KW-0456">Lyase</keyword>
<dbReference type="InterPro" id="IPR050251">
    <property type="entry name" value="HpcH-HpaI_aldolase"/>
</dbReference>
<dbReference type="PANTHER" id="PTHR30502:SF0">
    <property type="entry name" value="PHOSPHOENOLPYRUVATE CARBOXYLASE FAMILY PROTEIN"/>
    <property type="match status" value="1"/>
</dbReference>
<comment type="caution">
    <text evidence="5">The sequence shown here is derived from an EMBL/GenBank/DDBJ whole genome shotgun (WGS) entry which is preliminary data.</text>
</comment>
<evidence type="ECO:0000259" key="4">
    <source>
        <dbReference type="Pfam" id="PF03328"/>
    </source>
</evidence>
<dbReference type="Proteomes" id="UP001186452">
    <property type="component" value="Unassembled WGS sequence"/>
</dbReference>
<dbReference type="SUPFAM" id="SSF51621">
    <property type="entry name" value="Phosphoenolpyruvate/pyruvate domain"/>
    <property type="match status" value="1"/>
</dbReference>
<evidence type="ECO:0000313" key="6">
    <source>
        <dbReference type="Proteomes" id="UP001186452"/>
    </source>
</evidence>
<dbReference type="PANTHER" id="PTHR30502">
    <property type="entry name" value="2-KETO-3-DEOXY-L-RHAMNONATE ALDOLASE"/>
    <property type="match status" value="1"/>
</dbReference>
<proteinExistence type="inferred from homology"/>
<accession>A0ABU3ZJ50</accession>
<evidence type="ECO:0000256" key="3">
    <source>
        <dbReference type="ARBA" id="ARBA00023239"/>
    </source>
</evidence>
<name>A0ABU3ZJ50_9GAMM</name>
<dbReference type="InterPro" id="IPR040442">
    <property type="entry name" value="Pyrv_kinase-like_dom_sf"/>
</dbReference>
<dbReference type="InterPro" id="IPR015813">
    <property type="entry name" value="Pyrv/PenolPyrv_kinase-like_dom"/>
</dbReference>
<reference evidence="5 6" key="1">
    <citation type="submission" date="2023-10" db="EMBL/GenBank/DDBJ databases">
        <title>Marine bacteria isolated from horseshoe crab.</title>
        <authorList>
            <person name="Cheng T.H."/>
        </authorList>
    </citation>
    <scope>NUCLEOTIDE SEQUENCE [LARGE SCALE GENOMIC DNA]</scope>
    <source>
        <strain evidence="5 6">HSC6</strain>
    </source>
</reference>
<dbReference type="EMBL" id="JAWJZI010000004">
    <property type="protein sequence ID" value="MDV5169918.1"/>
    <property type="molecule type" value="Genomic_DNA"/>
</dbReference>
<dbReference type="InterPro" id="IPR005000">
    <property type="entry name" value="Aldolase/citrate-lyase_domain"/>
</dbReference>
<dbReference type="Pfam" id="PF03328">
    <property type="entry name" value="HpcH_HpaI"/>
    <property type="match status" value="1"/>
</dbReference>
<evidence type="ECO:0000256" key="2">
    <source>
        <dbReference type="ARBA" id="ARBA00022723"/>
    </source>
</evidence>
<comment type="similarity">
    <text evidence="1">Belongs to the HpcH/HpaI aldolase family.</text>
</comment>
<keyword evidence="6" id="KW-1185">Reference proteome</keyword>
<keyword evidence="2" id="KW-0479">Metal-binding</keyword>
<evidence type="ECO:0000313" key="5">
    <source>
        <dbReference type="EMBL" id="MDV5169918.1"/>
    </source>
</evidence>
<organism evidence="5 6">
    <name type="scientific">Photobacterium rosenbergii</name>
    <dbReference type="NCBI Taxonomy" id="294936"/>
    <lineage>
        <taxon>Bacteria</taxon>
        <taxon>Pseudomonadati</taxon>
        <taxon>Pseudomonadota</taxon>
        <taxon>Gammaproteobacteria</taxon>
        <taxon>Vibrionales</taxon>
        <taxon>Vibrionaceae</taxon>
        <taxon>Photobacterium</taxon>
    </lineage>
</organism>
<evidence type="ECO:0000256" key="1">
    <source>
        <dbReference type="ARBA" id="ARBA00005568"/>
    </source>
</evidence>
<feature type="domain" description="HpcH/HpaI aldolase/citrate lyase" evidence="4">
    <location>
        <begin position="16"/>
        <end position="234"/>
    </location>
</feature>
<gene>
    <name evidence="5" type="ORF">R2X38_13020</name>
</gene>
<dbReference type="RefSeq" id="WP_317522674.1">
    <property type="nucleotide sequence ID" value="NZ_JAWJZI010000004.1"/>
</dbReference>
<protein>
    <submittedName>
        <fullName evidence="5">Aldolase/citrate lyase family protein</fullName>
    </submittedName>
</protein>